<dbReference type="Proteomes" id="UP000198651">
    <property type="component" value="Chromosome I"/>
</dbReference>
<keyword evidence="5 6" id="KW-0819">tRNA processing</keyword>
<protein>
    <recommendedName>
        <fullName evidence="6">tRNA (cytidine(34)-2'-O)-methyltransferase</fullName>
        <ecNumber evidence="6">2.1.1.207</ecNumber>
    </recommendedName>
    <alternativeName>
        <fullName evidence="6">tRNA (cytidine/uridine-2'-O-)-methyltransferase TrmL</fullName>
    </alternativeName>
</protein>
<comment type="subunit">
    <text evidence="6">Homodimer.</text>
</comment>
<proteinExistence type="inferred from homology"/>
<comment type="function">
    <text evidence="6">Methylates the ribose at the nucleotide 34 wobble position in the two leucyl isoacceptors tRNA(Leu)(CmAA) and tRNA(Leu)(cmnm5UmAA). Catalyzes the methyl transfer from S-adenosyl-L-methionine to the 2'-OH of the wobble nucleotide.</text>
</comment>
<dbReference type="GO" id="GO:0005737">
    <property type="term" value="C:cytoplasm"/>
    <property type="evidence" value="ECO:0007669"/>
    <property type="project" value="UniProtKB-SubCell"/>
</dbReference>
<dbReference type="GO" id="GO:0042802">
    <property type="term" value="F:identical protein binding"/>
    <property type="evidence" value="ECO:0007669"/>
    <property type="project" value="UniProtKB-ARBA"/>
</dbReference>
<keyword evidence="10" id="KW-1185">Reference proteome</keyword>
<evidence type="ECO:0000256" key="5">
    <source>
        <dbReference type="ARBA" id="ARBA00022694"/>
    </source>
</evidence>
<evidence type="ECO:0000259" key="8">
    <source>
        <dbReference type="Pfam" id="PF00588"/>
    </source>
</evidence>
<keyword evidence="3 6" id="KW-0808">Transferase</keyword>
<comment type="similarity">
    <text evidence="6">Belongs to the class IV-like SAM-binding methyltransferase superfamily. RNA methyltransferase TrmH family. TrmL subfamily.</text>
</comment>
<evidence type="ECO:0000256" key="1">
    <source>
        <dbReference type="ARBA" id="ARBA00022490"/>
    </source>
</evidence>
<evidence type="ECO:0000313" key="9">
    <source>
        <dbReference type="EMBL" id="CUT17140.1"/>
    </source>
</evidence>
<dbReference type="GO" id="GO:0002131">
    <property type="term" value="P:wobble position cytosine ribose methylation"/>
    <property type="evidence" value="ECO:0007669"/>
    <property type="project" value="TreeGrafter"/>
</dbReference>
<evidence type="ECO:0000313" key="10">
    <source>
        <dbReference type="Proteomes" id="UP000198651"/>
    </source>
</evidence>
<keyword evidence="1 6" id="KW-0963">Cytoplasm</keyword>
<dbReference type="PANTHER" id="PTHR42971:SF1">
    <property type="entry name" value="TRNA (CYTIDINE(34)-2'-O)-METHYLTRANSFERASE"/>
    <property type="match status" value="1"/>
</dbReference>
<feature type="domain" description="tRNA/rRNA methyltransferase SpoU type" evidence="8">
    <location>
        <begin position="2"/>
        <end position="143"/>
    </location>
</feature>
<dbReference type="InterPro" id="IPR029028">
    <property type="entry name" value="Alpha/beta_knot_MTases"/>
</dbReference>
<dbReference type="FunFam" id="3.40.1280.10:FF:000002">
    <property type="entry name" value="Peptidylprolyl isomerase"/>
    <property type="match status" value="1"/>
</dbReference>
<dbReference type="PIRSF" id="PIRSF029256">
    <property type="entry name" value="SpoU_TrmH_prd"/>
    <property type="match status" value="1"/>
</dbReference>
<dbReference type="EC" id="2.1.1.207" evidence="6"/>
<dbReference type="Gene3D" id="3.40.1280.10">
    <property type="match status" value="1"/>
</dbReference>
<evidence type="ECO:0000256" key="3">
    <source>
        <dbReference type="ARBA" id="ARBA00022679"/>
    </source>
</evidence>
<dbReference type="GO" id="GO:0003723">
    <property type="term" value="F:RNA binding"/>
    <property type="evidence" value="ECO:0007669"/>
    <property type="project" value="InterPro"/>
</dbReference>
<reference evidence="10" key="1">
    <citation type="submission" date="2015-11" db="EMBL/GenBank/DDBJ databases">
        <authorList>
            <person name="Seth-Smith H.M.B."/>
        </authorList>
    </citation>
    <scope>NUCLEOTIDE SEQUENCE [LARGE SCALE GENOMIC DNA]</scope>
    <source>
        <strain evidence="10">2013Ark11</strain>
    </source>
</reference>
<dbReference type="CDD" id="cd18094">
    <property type="entry name" value="SpoU-like_TrmL"/>
    <property type="match status" value="1"/>
</dbReference>
<organism evidence="9 10">
    <name type="scientific">Candidatus Ichthyocystis hellenicum</name>
    <dbReference type="NCBI Taxonomy" id="1561003"/>
    <lineage>
        <taxon>Bacteria</taxon>
        <taxon>Pseudomonadati</taxon>
        <taxon>Pseudomonadota</taxon>
        <taxon>Betaproteobacteria</taxon>
        <taxon>Burkholderiales</taxon>
        <taxon>Candidatus Ichthyocystis</taxon>
    </lineage>
</organism>
<dbReference type="GO" id="GO:0141102">
    <property type="term" value="F:tRNA (5-carboxymethylaminomethyluridine(34)-2'-O)-methyltransferase activity"/>
    <property type="evidence" value="ECO:0007669"/>
    <property type="project" value="RHEA"/>
</dbReference>
<comment type="catalytic activity">
    <reaction evidence="6">
        <text>cytidine(34) in tRNA + S-adenosyl-L-methionine = 2'-O-methylcytidine(34) in tRNA + S-adenosyl-L-homocysteine + H(+)</text>
        <dbReference type="Rhea" id="RHEA:43084"/>
        <dbReference type="Rhea" id="RHEA-COMP:10331"/>
        <dbReference type="Rhea" id="RHEA-COMP:10332"/>
        <dbReference type="ChEBI" id="CHEBI:15378"/>
        <dbReference type="ChEBI" id="CHEBI:57856"/>
        <dbReference type="ChEBI" id="CHEBI:59789"/>
        <dbReference type="ChEBI" id="CHEBI:74495"/>
        <dbReference type="ChEBI" id="CHEBI:82748"/>
        <dbReference type="EC" id="2.1.1.207"/>
    </reaction>
</comment>
<evidence type="ECO:0000256" key="6">
    <source>
        <dbReference type="HAMAP-Rule" id="MF_01885"/>
    </source>
</evidence>
<name>A0A0S4M6X0_9BURK</name>
<dbReference type="InterPro" id="IPR001537">
    <property type="entry name" value="SpoU_MeTrfase"/>
</dbReference>
<dbReference type="InterPro" id="IPR029026">
    <property type="entry name" value="tRNA_m1G_MTases_N"/>
</dbReference>
<dbReference type="HAMAP" id="MF_01885">
    <property type="entry name" value="tRNA_methyltr_TrmL"/>
    <property type="match status" value="1"/>
</dbReference>
<evidence type="ECO:0000256" key="2">
    <source>
        <dbReference type="ARBA" id="ARBA00022603"/>
    </source>
</evidence>
<dbReference type="RefSeq" id="WP_092342803.1">
    <property type="nucleotide sequence ID" value="NZ_FLSL01000089.1"/>
</dbReference>
<evidence type="ECO:0000256" key="7">
    <source>
        <dbReference type="PIRSR" id="PIRSR029256-1"/>
    </source>
</evidence>
<dbReference type="PATRIC" id="fig|1561003.3.peg.290"/>
<comment type="catalytic activity">
    <reaction evidence="6">
        <text>5-carboxymethylaminomethyluridine(34) in tRNA(Leu) + S-adenosyl-L-methionine = 5-carboxymethylaminomethyl-2'-O-methyluridine(34) in tRNA(Leu) + S-adenosyl-L-homocysteine + H(+)</text>
        <dbReference type="Rhea" id="RHEA:43088"/>
        <dbReference type="Rhea" id="RHEA-COMP:10333"/>
        <dbReference type="Rhea" id="RHEA-COMP:10334"/>
        <dbReference type="ChEBI" id="CHEBI:15378"/>
        <dbReference type="ChEBI" id="CHEBI:57856"/>
        <dbReference type="ChEBI" id="CHEBI:59789"/>
        <dbReference type="ChEBI" id="CHEBI:74508"/>
        <dbReference type="ChEBI" id="CHEBI:74511"/>
        <dbReference type="EC" id="2.1.1.207"/>
    </reaction>
</comment>
<dbReference type="EMBL" id="LN906597">
    <property type="protein sequence ID" value="CUT17140.1"/>
    <property type="molecule type" value="Genomic_DNA"/>
</dbReference>
<keyword evidence="4 6" id="KW-0949">S-adenosyl-L-methionine</keyword>
<dbReference type="SUPFAM" id="SSF75217">
    <property type="entry name" value="alpha/beta knot"/>
    <property type="match status" value="1"/>
</dbReference>
<accession>A0A0S4M6X0</accession>
<comment type="subcellular location">
    <subcellularLocation>
        <location evidence="6">Cytoplasm</location>
    </subcellularLocation>
</comment>
<dbReference type="PANTHER" id="PTHR42971">
    <property type="entry name" value="TRNA (CYTIDINE(34)-2'-O)-METHYLTRANSFERASE"/>
    <property type="match status" value="1"/>
</dbReference>
<feature type="binding site" evidence="6 7">
    <location>
        <position position="123"/>
    </location>
    <ligand>
        <name>S-adenosyl-L-methionine</name>
        <dbReference type="ChEBI" id="CHEBI:59789"/>
    </ligand>
</feature>
<feature type="binding site" evidence="6 7">
    <location>
        <position position="131"/>
    </location>
    <ligand>
        <name>S-adenosyl-L-methionine</name>
        <dbReference type="ChEBI" id="CHEBI:59789"/>
    </ligand>
</feature>
<dbReference type="OrthoDB" id="9789043at2"/>
<dbReference type="Pfam" id="PF00588">
    <property type="entry name" value="SpoU_methylase"/>
    <property type="match status" value="1"/>
</dbReference>
<keyword evidence="2 6" id="KW-0489">Methyltransferase</keyword>
<gene>
    <name evidence="6 9" type="primary">trmL</name>
    <name evidence="9" type="ORF">Ark11_0283</name>
</gene>
<dbReference type="InterPro" id="IPR016914">
    <property type="entry name" value="TrmL"/>
</dbReference>
<feature type="binding site" evidence="6 7">
    <location>
        <position position="100"/>
    </location>
    <ligand>
        <name>S-adenosyl-L-methionine</name>
        <dbReference type="ChEBI" id="CHEBI:59789"/>
    </ligand>
</feature>
<evidence type="ECO:0000256" key="4">
    <source>
        <dbReference type="ARBA" id="ARBA00022691"/>
    </source>
</evidence>
<comment type="caution">
    <text evidence="6">Lacks conserved residue(s) required for the propagation of feature annotation.</text>
</comment>
<dbReference type="AlphaFoldDB" id="A0A0S4M6X0"/>
<dbReference type="STRING" id="1561003.Ark11_0283"/>
<dbReference type="GO" id="GO:0141098">
    <property type="term" value="F:tRNA (cytidine(34)-2'-O)-methyltransferase activity"/>
    <property type="evidence" value="ECO:0007669"/>
    <property type="project" value="RHEA"/>
</dbReference>
<dbReference type="GO" id="GO:0002132">
    <property type="term" value="P:wobble position uridine ribose methylation"/>
    <property type="evidence" value="ECO:0007669"/>
    <property type="project" value="TreeGrafter"/>
</dbReference>
<sequence>MFHVALFEPEIPHNTGNIIRLCANTGCILHLIGPLGFELSDKSLKRAGLDYHSLTKIITYSKWENFESEMKSFQWIVFSTKGNKNYDTMRYTPNSVLIFGPETRGLPAEIVNTFNDCQQTARIPMTKNSRSINLSNAVAIAVYEAWRQNNFNHDHGSSAHLQHP</sequence>